<sequence length="222" mass="25171">MGAPYYQFCPVAKAMELLDERWTLLVIRELLAGSQHFNELRRGLPRMSPALLSKRLHQLTVAGLVIKSEDGSGICYRLSDAGRELEPIVVQLGAWGVRWIGEIGDRDLDPKLLMWDLHRHVDPAAAPQIRTVLEFDFADVDPARRRWWLVFSGGDVDVCDQDPGFDLSVTIRTTLRMMIMIWRGDQTWERAARNGTVTIDGAAPIRRLLPKLFLLPGQVWSA</sequence>
<dbReference type="PROSITE" id="PS51118">
    <property type="entry name" value="HTH_HXLR"/>
    <property type="match status" value="1"/>
</dbReference>
<dbReference type="Pfam" id="PF01638">
    <property type="entry name" value="HxlR"/>
    <property type="match status" value="1"/>
</dbReference>
<dbReference type="AlphaFoldDB" id="A0A516Q3K9"/>
<reference evidence="5 6" key="1">
    <citation type="submission" date="2019-07" db="EMBL/GenBank/DDBJ databases">
        <title>Microlunatus dokdonensis sp. nov. isolated from the rhizospheric soil of the wild plant Elymus tsukushiensis.</title>
        <authorList>
            <person name="Ghim S.-Y."/>
            <person name="Hwang Y.-J."/>
            <person name="Son J.-S."/>
            <person name="Shin J.-H."/>
        </authorList>
    </citation>
    <scope>NUCLEOTIDE SEQUENCE [LARGE SCALE GENOMIC DNA]</scope>
    <source>
        <strain evidence="5 6">KUDC0627</strain>
    </source>
</reference>
<name>A0A516Q3K9_9ACTN</name>
<dbReference type="InterPro" id="IPR036390">
    <property type="entry name" value="WH_DNA-bd_sf"/>
</dbReference>
<evidence type="ECO:0000256" key="2">
    <source>
        <dbReference type="ARBA" id="ARBA00023125"/>
    </source>
</evidence>
<dbReference type="OrthoDB" id="9792527at2"/>
<dbReference type="InterPro" id="IPR036527">
    <property type="entry name" value="SCP2_sterol-bd_dom_sf"/>
</dbReference>
<dbReference type="PANTHER" id="PTHR33204">
    <property type="entry name" value="TRANSCRIPTIONAL REGULATOR, MARR FAMILY"/>
    <property type="match status" value="1"/>
</dbReference>
<dbReference type="KEGG" id="mik:FOE78_20825"/>
<dbReference type="PANTHER" id="PTHR33204:SF18">
    <property type="entry name" value="TRANSCRIPTIONAL REGULATORY PROTEIN"/>
    <property type="match status" value="1"/>
</dbReference>
<dbReference type="SUPFAM" id="SSF55718">
    <property type="entry name" value="SCP-like"/>
    <property type="match status" value="1"/>
</dbReference>
<keyword evidence="6" id="KW-1185">Reference proteome</keyword>
<gene>
    <name evidence="5" type="ORF">FOE78_20825</name>
</gene>
<dbReference type="EMBL" id="CP041692">
    <property type="protein sequence ID" value="QDP98015.1"/>
    <property type="molecule type" value="Genomic_DNA"/>
</dbReference>
<evidence type="ECO:0000313" key="6">
    <source>
        <dbReference type="Proteomes" id="UP000319263"/>
    </source>
</evidence>
<dbReference type="CDD" id="cd00090">
    <property type="entry name" value="HTH_ARSR"/>
    <property type="match status" value="1"/>
</dbReference>
<dbReference type="GO" id="GO:0003677">
    <property type="term" value="F:DNA binding"/>
    <property type="evidence" value="ECO:0007669"/>
    <property type="project" value="UniProtKB-KW"/>
</dbReference>
<dbReference type="InterPro" id="IPR011991">
    <property type="entry name" value="ArsR-like_HTH"/>
</dbReference>
<dbReference type="SUPFAM" id="SSF46785">
    <property type="entry name" value="Winged helix' DNA-binding domain"/>
    <property type="match status" value="1"/>
</dbReference>
<dbReference type="InterPro" id="IPR036388">
    <property type="entry name" value="WH-like_DNA-bd_sf"/>
</dbReference>
<evidence type="ECO:0000256" key="1">
    <source>
        <dbReference type="ARBA" id="ARBA00023015"/>
    </source>
</evidence>
<keyword evidence="1" id="KW-0805">Transcription regulation</keyword>
<evidence type="ECO:0000256" key="3">
    <source>
        <dbReference type="ARBA" id="ARBA00023163"/>
    </source>
</evidence>
<dbReference type="RefSeq" id="WP_143987962.1">
    <property type="nucleotide sequence ID" value="NZ_CP041692.1"/>
</dbReference>
<dbReference type="Gene3D" id="1.10.10.10">
    <property type="entry name" value="Winged helix-like DNA-binding domain superfamily/Winged helix DNA-binding domain"/>
    <property type="match status" value="1"/>
</dbReference>
<evidence type="ECO:0000259" key="4">
    <source>
        <dbReference type="PROSITE" id="PS51118"/>
    </source>
</evidence>
<keyword evidence="3" id="KW-0804">Transcription</keyword>
<organism evidence="5 6">
    <name type="scientific">Microlunatus elymi</name>
    <dbReference type="NCBI Taxonomy" id="2596828"/>
    <lineage>
        <taxon>Bacteria</taxon>
        <taxon>Bacillati</taxon>
        <taxon>Actinomycetota</taxon>
        <taxon>Actinomycetes</taxon>
        <taxon>Propionibacteriales</taxon>
        <taxon>Propionibacteriaceae</taxon>
        <taxon>Microlunatus</taxon>
    </lineage>
</organism>
<dbReference type="InterPro" id="IPR002577">
    <property type="entry name" value="HTH_HxlR"/>
</dbReference>
<dbReference type="Proteomes" id="UP000319263">
    <property type="component" value="Chromosome"/>
</dbReference>
<feature type="domain" description="HTH hxlR-type" evidence="4">
    <location>
        <begin position="9"/>
        <end position="104"/>
    </location>
</feature>
<evidence type="ECO:0000313" key="5">
    <source>
        <dbReference type="EMBL" id="QDP98015.1"/>
    </source>
</evidence>
<proteinExistence type="predicted"/>
<keyword evidence="2" id="KW-0238">DNA-binding</keyword>
<accession>A0A516Q3K9</accession>
<protein>
    <submittedName>
        <fullName evidence="5">Helix-turn-helix transcriptional regulator</fullName>
    </submittedName>
</protein>